<keyword evidence="2 4" id="KW-0346">Stress response</keyword>
<proteinExistence type="inferred from homology"/>
<dbReference type="Proteomes" id="UP000603317">
    <property type="component" value="Unassembled WGS sequence"/>
</dbReference>
<protein>
    <recommendedName>
        <fullName evidence="4 5">Protein GrpE</fullName>
    </recommendedName>
    <alternativeName>
        <fullName evidence="4">HSP-70 cofactor</fullName>
    </alternativeName>
</protein>
<comment type="caution">
    <text evidence="8">The sequence shown here is derived from an EMBL/GenBank/DDBJ whole genome shotgun (WGS) entry which is preliminary data.</text>
</comment>
<evidence type="ECO:0000256" key="4">
    <source>
        <dbReference type="HAMAP-Rule" id="MF_01151"/>
    </source>
</evidence>
<evidence type="ECO:0000256" key="3">
    <source>
        <dbReference type="ARBA" id="ARBA00023186"/>
    </source>
</evidence>
<dbReference type="PROSITE" id="PS01071">
    <property type="entry name" value="GRPE"/>
    <property type="match status" value="1"/>
</dbReference>
<dbReference type="InterPro" id="IPR013805">
    <property type="entry name" value="GrpE_CC"/>
</dbReference>
<sequence>MTNDNDKQGADAPDPEVTEELRGVPEDMIDEGDEPSDGGTNGEGEGDLADAIAQLRNDLDATKQEVLYARAETQNVRRRLEKDVADARNYGASGFARDILSVADNIARALEHVPEALREDDKARRFIEGIEATQREIDKVFAQNGISRIAAVGLPLDPNQHQAMMEIPTADAEPGTVVQEMQAGYMLRERLLRPAMVGVAKKPD</sequence>
<dbReference type="InterPro" id="IPR009012">
    <property type="entry name" value="GrpE_head"/>
</dbReference>
<keyword evidence="4" id="KW-0963">Cytoplasm</keyword>
<evidence type="ECO:0000256" key="5">
    <source>
        <dbReference type="RuleBase" id="RU000639"/>
    </source>
</evidence>
<dbReference type="InterPro" id="IPR000740">
    <property type="entry name" value="GrpE"/>
</dbReference>
<gene>
    <name evidence="4 8" type="primary">grpE</name>
    <name evidence="8" type="ORF">GCM10010923_10660</name>
</gene>
<dbReference type="Gene3D" id="3.90.20.20">
    <property type="match status" value="1"/>
</dbReference>
<comment type="subcellular location">
    <subcellularLocation>
        <location evidence="4">Cytoplasm</location>
    </subcellularLocation>
</comment>
<reference evidence="9" key="1">
    <citation type="journal article" date="2019" name="Int. J. Syst. Evol. Microbiol.">
        <title>The Global Catalogue of Microorganisms (GCM) 10K type strain sequencing project: providing services to taxonomists for standard genome sequencing and annotation.</title>
        <authorList>
            <consortium name="The Broad Institute Genomics Platform"/>
            <consortium name="The Broad Institute Genome Sequencing Center for Infectious Disease"/>
            <person name="Wu L."/>
            <person name="Ma J."/>
        </authorList>
    </citation>
    <scope>NUCLEOTIDE SEQUENCE [LARGE SCALE GENOMIC DNA]</scope>
    <source>
        <strain evidence="9">CGMCC 1.15297</strain>
    </source>
</reference>
<evidence type="ECO:0000256" key="7">
    <source>
        <dbReference type="SAM" id="MobiDB-lite"/>
    </source>
</evidence>
<comment type="similarity">
    <text evidence="1 4 6">Belongs to the GrpE family.</text>
</comment>
<dbReference type="SUPFAM" id="SSF58014">
    <property type="entry name" value="Coiled-coil domain of nucleotide exchange factor GrpE"/>
    <property type="match status" value="1"/>
</dbReference>
<comment type="subunit">
    <text evidence="4">Homodimer.</text>
</comment>
<comment type="function">
    <text evidence="4 5">Participates actively in the response to hyperosmotic and heat shock by preventing the aggregation of stress-denatured proteins, in association with DnaK and GrpE. It is the nucleotide exchange factor for DnaK and may function as a thermosensor. Unfolded proteins bind initially to DnaJ; upon interaction with the DnaJ-bound protein, DnaK hydrolyzes its bound ATP, resulting in the formation of a stable complex. GrpE releases ADP from DnaK; ATP binding to DnaK triggers the release of the substrate protein, thus completing the reaction cycle. Several rounds of ATP-dependent interactions between DnaJ, DnaK and GrpE are required for fully efficient folding.</text>
</comment>
<evidence type="ECO:0000313" key="9">
    <source>
        <dbReference type="Proteomes" id="UP000603317"/>
    </source>
</evidence>
<evidence type="ECO:0000256" key="1">
    <source>
        <dbReference type="ARBA" id="ARBA00009054"/>
    </source>
</evidence>
<feature type="region of interest" description="Disordered" evidence="7">
    <location>
        <begin position="1"/>
        <end position="49"/>
    </location>
</feature>
<dbReference type="PANTHER" id="PTHR21237:SF23">
    <property type="entry name" value="GRPE PROTEIN HOMOLOG, MITOCHONDRIAL"/>
    <property type="match status" value="1"/>
</dbReference>
<dbReference type="SUPFAM" id="SSF51064">
    <property type="entry name" value="Head domain of nucleotide exchange factor GrpE"/>
    <property type="match status" value="1"/>
</dbReference>
<accession>A0ABQ1F967</accession>
<name>A0ABQ1F967_9SPHN</name>
<evidence type="ECO:0000313" key="8">
    <source>
        <dbReference type="EMBL" id="GGA03610.1"/>
    </source>
</evidence>
<keyword evidence="3 4" id="KW-0143">Chaperone</keyword>
<dbReference type="Pfam" id="PF01025">
    <property type="entry name" value="GrpE"/>
    <property type="match status" value="1"/>
</dbReference>
<dbReference type="EMBL" id="BMID01000001">
    <property type="protein sequence ID" value="GGA03610.1"/>
    <property type="molecule type" value="Genomic_DNA"/>
</dbReference>
<dbReference type="PANTHER" id="PTHR21237">
    <property type="entry name" value="GRPE PROTEIN"/>
    <property type="match status" value="1"/>
</dbReference>
<keyword evidence="9" id="KW-1185">Reference proteome</keyword>
<evidence type="ECO:0000256" key="6">
    <source>
        <dbReference type="RuleBase" id="RU004478"/>
    </source>
</evidence>
<dbReference type="HAMAP" id="MF_01151">
    <property type="entry name" value="GrpE"/>
    <property type="match status" value="1"/>
</dbReference>
<dbReference type="NCBIfam" id="NF010738">
    <property type="entry name" value="PRK14140.1"/>
    <property type="match status" value="1"/>
</dbReference>
<dbReference type="RefSeq" id="WP_188641716.1">
    <property type="nucleotide sequence ID" value="NZ_BMID01000001.1"/>
</dbReference>
<dbReference type="PRINTS" id="PR00773">
    <property type="entry name" value="GRPEPROTEIN"/>
</dbReference>
<feature type="compositionally biased region" description="Acidic residues" evidence="7">
    <location>
        <begin position="27"/>
        <end position="36"/>
    </location>
</feature>
<evidence type="ECO:0000256" key="2">
    <source>
        <dbReference type="ARBA" id="ARBA00023016"/>
    </source>
</evidence>
<organism evidence="8 9">
    <name type="scientific">Blastomonas marina</name>
    <dbReference type="NCBI Taxonomy" id="1867408"/>
    <lineage>
        <taxon>Bacteria</taxon>
        <taxon>Pseudomonadati</taxon>
        <taxon>Pseudomonadota</taxon>
        <taxon>Alphaproteobacteria</taxon>
        <taxon>Sphingomonadales</taxon>
        <taxon>Sphingomonadaceae</taxon>
        <taxon>Blastomonas</taxon>
    </lineage>
</organism>
<dbReference type="CDD" id="cd00446">
    <property type="entry name" value="GrpE"/>
    <property type="match status" value="1"/>
</dbReference>
<dbReference type="Gene3D" id="2.30.22.10">
    <property type="entry name" value="Head domain of nucleotide exchange factor GrpE"/>
    <property type="match status" value="1"/>
</dbReference>